<accession>A0ABQ6A864</accession>
<organism evidence="1 2">
    <name type="scientific">Acidocella aquatica</name>
    <dbReference type="NCBI Taxonomy" id="1922313"/>
    <lineage>
        <taxon>Bacteria</taxon>
        <taxon>Pseudomonadati</taxon>
        <taxon>Pseudomonadota</taxon>
        <taxon>Alphaproteobacteria</taxon>
        <taxon>Acetobacterales</taxon>
        <taxon>Acidocellaceae</taxon>
        <taxon>Acidocella</taxon>
    </lineage>
</organism>
<dbReference type="Proteomes" id="UP001156641">
    <property type="component" value="Unassembled WGS sequence"/>
</dbReference>
<sequence>MISSVHFSASDPEKLIAAVRKAKVPRYLVVGGAGSLEVVPGTRLIDTPGFPGAYRKEAGGGAAILDRLRETHDT</sequence>
<protein>
    <submittedName>
        <fullName evidence="1">Uncharacterized protein</fullName>
    </submittedName>
</protein>
<reference evidence="2" key="1">
    <citation type="journal article" date="2019" name="Int. J. Syst. Evol. Microbiol.">
        <title>The Global Catalogue of Microorganisms (GCM) 10K type strain sequencing project: providing services to taxonomists for standard genome sequencing and annotation.</title>
        <authorList>
            <consortium name="The Broad Institute Genomics Platform"/>
            <consortium name="The Broad Institute Genome Sequencing Center for Infectious Disease"/>
            <person name="Wu L."/>
            <person name="Ma J."/>
        </authorList>
    </citation>
    <scope>NUCLEOTIDE SEQUENCE [LARGE SCALE GENOMIC DNA]</scope>
    <source>
        <strain evidence="2">NBRC 112502</strain>
    </source>
</reference>
<evidence type="ECO:0000313" key="1">
    <source>
        <dbReference type="EMBL" id="GLR66408.1"/>
    </source>
</evidence>
<proteinExistence type="predicted"/>
<gene>
    <name evidence="1" type="ORF">GCM10010909_10880</name>
</gene>
<comment type="caution">
    <text evidence="1">The sequence shown here is derived from an EMBL/GenBank/DDBJ whole genome shotgun (WGS) entry which is preliminary data.</text>
</comment>
<evidence type="ECO:0000313" key="2">
    <source>
        <dbReference type="Proteomes" id="UP001156641"/>
    </source>
</evidence>
<dbReference type="EMBL" id="BSOS01000022">
    <property type="protein sequence ID" value="GLR66408.1"/>
    <property type="molecule type" value="Genomic_DNA"/>
</dbReference>
<name>A0ABQ6A864_9PROT</name>
<dbReference type="Gene3D" id="3.40.50.720">
    <property type="entry name" value="NAD(P)-binding Rossmann-like Domain"/>
    <property type="match status" value="1"/>
</dbReference>
<keyword evidence="2" id="KW-1185">Reference proteome</keyword>